<dbReference type="GO" id="GO:0000160">
    <property type="term" value="P:phosphorelay signal transduction system"/>
    <property type="evidence" value="ECO:0007669"/>
    <property type="project" value="InterPro"/>
</dbReference>
<keyword evidence="1 2" id="KW-0597">Phosphoprotein</keyword>
<dbReference type="PROSITE" id="PS50110">
    <property type="entry name" value="RESPONSE_REGULATORY"/>
    <property type="match status" value="1"/>
</dbReference>
<dbReference type="InterPro" id="IPR050595">
    <property type="entry name" value="Bact_response_regulator"/>
</dbReference>
<dbReference type="RefSeq" id="WP_016875225.1">
    <property type="nucleotide sequence ID" value="NZ_AJLN01000104.1"/>
</dbReference>
<dbReference type="InterPro" id="IPR001789">
    <property type="entry name" value="Sig_transdc_resp-reg_receiver"/>
</dbReference>
<name>A0A3S0ZWU5_CHLFR</name>
<organism evidence="4 5">
    <name type="scientific">Chlorogloeopsis fritschii PCC 6912</name>
    <dbReference type="NCBI Taxonomy" id="211165"/>
    <lineage>
        <taxon>Bacteria</taxon>
        <taxon>Bacillati</taxon>
        <taxon>Cyanobacteriota</taxon>
        <taxon>Cyanophyceae</taxon>
        <taxon>Nostocales</taxon>
        <taxon>Chlorogloeopsidaceae</taxon>
        <taxon>Chlorogloeopsis</taxon>
    </lineage>
</organism>
<evidence type="ECO:0000256" key="2">
    <source>
        <dbReference type="PROSITE-ProRule" id="PRU00169"/>
    </source>
</evidence>
<dbReference type="EMBL" id="RSCJ01000009">
    <property type="protein sequence ID" value="RUR81831.1"/>
    <property type="molecule type" value="Genomic_DNA"/>
</dbReference>
<dbReference type="Pfam" id="PF00072">
    <property type="entry name" value="Response_reg"/>
    <property type="match status" value="1"/>
</dbReference>
<sequence length="126" mass="13624">MTTRHILIIDDEYDIRAVAELSLKAVGAWQVSTAASGNEGVTKAVAEQPDVILLDVMMPDMDGIATFKALQAHPATNKIPVILLTAKTQAAEQRRFAELGVRAIITKPFKAMKLPAQIAAALNWES</sequence>
<dbReference type="Proteomes" id="UP000268857">
    <property type="component" value="Unassembled WGS sequence"/>
</dbReference>
<accession>A0A3S0ZWU5</accession>
<dbReference type="STRING" id="211165.GCA_000317285_04216"/>
<feature type="domain" description="Response regulatory" evidence="3">
    <location>
        <begin position="5"/>
        <end position="122"/>
    </location>
</feature>
<dbReference type="OrthoDB" id="424582at2"/>
<proteinExistence type="predicted"/>
<dbReference type="PANTHER" id="PTHR44591">
    <property type="entry name" value="STRESS RESPONSE REGULATOR PROTEIN 1"/>
    <property type="match status" value="1"/>
</dbReference>
<evidence type="ECO:0000256" key="1">
    <source>
        <dbReference type="ARBA" id="ARBA00022553"/>
    </source>
</evidence>
<dbReference type="SUPFAM" id="SSF52172">
    <property type="entry name" value="CheY-like"/>
    <property type="match status" value="1"/>
</dbReference>
<dbReference type="PANTHER" id="PTHR44591:SF22">
    <property type="entry name" value="CHEY SUBFAMILY"/>
    <property type="match status" value="1"/>
</dbReference>
<feature type="modified residue" description="4-aspartylphosphate" evidence="2">
    <location>
        <position position="55"/>
    </location>
</feature>
<reference evidence="4 5" key="1">
    <citation type="journal article" date="2019" name="Genome Biol. Evol.">
        <title>Day and night: Metabolic profiles and evolutionary relationships of six axenic non-marine cyanobacteria.</title>
        <authorList>
            <person name="Will S.E."/>
            <person name="Henke P."/>
            <person name="Boedeker C."/>
            <person name="Huang S."/>
            <person name="Brinkmann H."/>
            <person name="Rohde M."/>
            <person name="Jarek M."/>
            <person name="Friedl T."/>
            <person name="Seufert S."/>
            <person name="Schumacher M."/>
            <person name="Overmann J."/>
            <person name="Neumann-Schaal M."/>
            <person name="Petersen J."/>
        </authorList>
    </citation>
    <scope>NUCLEOTIDE SEQUENCE [LARGE SCALE GENOMIC DNA]</scope>
    <source>
        <strain evidence="4 5">PCC 6912</strain>
    </source>
</reference>
<keyword evidence="5" id="KW-1185">Reference proteome</keyword>
<dbReference type="CDD" id="cd17552">
    <property type="entry name" value="REC_RR468-like"/>
    <property type="match status" value="1"/>
</dbReference>
<evidence type="ECO:0000259" key="3">
    <source>
        <dbReference type="PROSITE" id="PS50110"/>
    </source>
</evidence>
<evidence type="ECO:0000313" key="4">
    <source>
        <dbReference type="EMBL" id="RUR81831.1"/>
    </source>
</evidence>
<comment type="caution">
    <text evidence="4">The sequence shown here is derived from an EMBL/GenBank/DDBJ whole genome shotgun (WGS) entry which is preliminary data.</text>
</comment>
<dbReference type="Gene3D" id="3.40.50.2300">
    <property type="match status" value="1"/>
</dbReference>
<gene>
    <name evidence="4" type="ORF">PCC6912_27000</name>
</gene>
<protein>
    <submittedName>
        <fullName evidence="4">Response regulator</fullName>
    </submittedName>
</protein>
<dbReference type="AlphaFoldDB" id="A0A3S0ZWU5"/>
<dbReference type="InterPro" id="IPR011006">
    <property type="entry name" value="CheY-like_superfamily"/>
</dbReference>
<dbReference type="SMART" id="SM00448">
    <property type="entry name" value="REC"/>
    <property type="match status" value="1"/>
</dbReference>
<evidence type="ECO:0000313" key="5">
    <source>
        <dbReference type="Proteomes" id="UP000268857"/>
    </source>
</evidence>